<dbReference type="Proteomes" id="UP001208656">
    <property type="component" value="Unassembled WGS sequence"/>
</dbReference>
<evidence type="ECO:0000256" key="3">
    <source>
        <dbReference type="ARBA" id="ARBA00022839"/>
    </source>
</evidence>
<name>A0ABT2WHF6_9BACI</name>
<keyword evidence="2" id="KW-0378">Hydrolase</keyword>
<dbReference type="RefSeq" id="WP_033829735.1">
    <property type="nucleotide sequence ID" value="NZ_JAOUSE010000035.1"/>
</dbReference>
<dbReference type="PANTHER" id="PTHR30231:SF4">
    <property type="entry name" value="PROTEIN NEN2"/>
    <property type="match status" value="1"/>
</dbReference>
<accession>A0ABT2WHF6</accession>
<evidence type="ECO:0000256" key="1">
    <source>
        <dbReference type="ARBA" id="ARBA00022722"/>
    </source>
</evidence>
<proteinExistence type="predicted"/>
<dbReference type="NCBIfam" id="TIGR00573">
    <property type="entry name" value="dnaq"/>
    <property type="match status" value="1"/>
</dbReference>
<reference evidence="5 6" key="1">
    <citation type="submission" date="2022-10" db="EMBL/GenBank/DDBJ databases">
        <title>Description of Fervidibacillus gen. nov. in the family Fervidibacillaceae fam. nov. with two species, Fervidibacillus albus sp. nov., and Fervidibacillus halotolerans sp. nov., isolated from tidal flat sediments.</title>
        <authorList>
            <person name="Kwon K.K."/>
            <person name="Yang S.-H."/>
        </authorList>
    </citation>
    <scope>NUCLEOTIDE SEQUENCE [LARGE SCALE GENOMIC DNA]</scope>
    <source>
        <strain evidence="5 6">DSM 23332</strain>
    </source>
</reference>
<dbReference type="CDD" id="cd06127">
    <property type="entry name" value="DEDDh"/>
    <property type="match status" value="1"/>
</dbReference>
<evidence type="ECO:0000256" key="2">
    <source>
        <dbReference type="ARBA" id="ARBA00022801"/>
    </source>
</evidence>
<dbReference type="SMART" id="SM00479">
    <property type="entry name" value="EXOIII"/>
    <property type="match status" value="1"/>
</dbReference>
<evidence type="ECO:0000313" key="5">
    <source>
        <dbReference type="EMBL" id="MCU9594980.1"/>
    </source>
</evidence>
<dbReference type="InterPro" id="IPR036397">
    <property type="entry name" value="RNaseH_sf"/>
</dbReference>
<gene>
    <name evidence="5" type="ORF">OEV82_11070</name>
</gene>
<dbReference type="EMBL" id="JAOUSE010000035">
    <property type="protein sequence ID" value="MCU9594980.1"/>
    <property type="molecule type" value="Genomic_DNA"/>
</dbReference>
<keyword evidence="6" id="KW-1185">Reference proteome</keyword>
<dbReference type="NCBIfam" id="NF005836">
    <property type="entry name" value="PRK07740.1"/>
    <property type="match status" value="1"/>
</dbReference>
<evidence type="ECO:0000313" key="6">
    <source>
        <dbReference type="Proteomes" id="UP001208656"/>
    </source>
</evidence>
<keyword evidence="3 5" id="KW-0269">Exonuclease</keyword>
<sequence length="244" mass="28105">MKNNPLYHFFNQFRGKISSSIYIPFLGKADRNHLALLRNLEKEMEVDKCLDVPLNKLNVVIFDFETTGFYPEKGDSILSIGAIKIINGQMDTNKTFYSLVYNERRLPDEIKQLTGIDESELLSAPPIADVLIQFYQFVQNAPLVAHHANHEKKFLQHANWKTFKKMYSHRIIDTSLVFNIANPDKSIVSLDDYCAICDIQVQNRHHALGDAITLAKLWQIYIQKLKLIGCTTLKDVYEQLAMNN</sequence>
<protein>
    <submittedName>
        <fullName evidence="5">Exonuclease domain-containing protein</fullName>
    </submittedName>
</protein>
<dbReference type="Pfam" id="PF00929">
    <property type="entry name" value="RNase_T"/>
    <property type="match status" value="1"/>
</dbReference>
<dbReference type="InterPro" id="IPR012337">
    <property type="entry name" value="RNaseH-like_sf"/>
</dbReference>
<dbReference type="Gene3D" id="3.30.420.10">
    <property type="entry name" value="Ribonuclease H-like superfamily/Ribonuclease H"/>
    <property type="match status" value="1"/>
</dbReference>
<dbReference type="InterPro" id="IPR013520">
    <property type="entry name" value="Ribonucl_H"/>
</dbReference>
<keyword evidence="1" id="KW-0540">Nuclease</keyword>
<organism evidence="5 6">
    <name type="scientific">Pallidibacillus thermolactis</name>
    <dbReference type="NCBI Taxonomy" id="251051"/>
    <lineage>
        <taxon>Bacteria</taxon>
        <taxon>Bacillati</taxon>
        <taxon>Bacillota</taxon>
        <taxon>Bacilli</taxon>
        <taxon>Bacillales</taxon>
        <taxon>Bacillaceae</taxon>
        <taxon>Pallidibacillus</taxon>
    </lineage>
</organism>
<dbReference type="GO" id="GO:0004527">
    <property type="term" value="F:exonuclease activity"/>
    <property type="evidence" value="ECO:0007669"/>
    <property type="project" value="UniProtKB-KW"/>
</dbReference>
<evidence type="ECO:0000259" key="4">
    <source>
        <dbReference type="SMART" id="SM00479"/>
    </source>
</evidence>
<dbReference type="InterPro" id="IPR006054">
    <property type="entry name" value="DnaQ"/>
</dbReference>
<feature type="domain" description="Exonuclease" evidence="4">
    <location>
        <begin position="58"/>
        <end position="227"/>
    </location>
</feature>
<dbReference type="PANTHER" id="PTHR30231">
    <property type="entry name" value="DNA POLYMERASE III SUBUNIT EPSILON"/>
    <property type="match status" value="1"/>
</dbReference>
<comment type="caution">
    <text evidence="5">The sequence shown here is derived from an EMBL/GenBank/DDBJ whole genome shotgun (WGS) entry which is preliminary data.</text>
</comment>
<dbReference type="SUPFAM" id="SSF53098">
    <property type="entry name" value="Ribonuclease H-like"/>
    <property type="match status" value="1"/>
</dbReference>